<keyword evidence="8" id="KW-0539">Nucleus</keyword>
<keyword evidence="7" id="KW-0804">Transcription</keyword>
<dbReference type="GO" id="GO:0009791">
    <property type="term" value="P:post-embryonic development"/>
    <property type="evidence" value="ECO:0007669"/>
    <property type="project" value="UniProtKB-ARBA"/>
</dbReference>
<comment type="subcellular location">
    <subcellularLocation>
        <location evidence="1">Nucleus</location>
    </subcellularLocation>
</comment>
<dbReference type="SUPFAM" id="SSF53098">
    <property type="entry name" value="Ribonuclease H-like"/>
    <property type="match status" value="1"/>
</dbReference>
<keyword evidence="3 9" id="KW-0863">Zinc-finger</keyword>
<sequence>MGPPKSSVWQYFTKTDEKTASCKKCFKTVRFCGNTSNLHKHLKSHPDYTAPVNNNDKISVRKKKETDHFAEVRSQSKEIVPVLPGVSTLTSTKSNTQSESDSDLHLMQMRGDNTLKCMFENVTSQKKGGMKYNNINMCILYFICKDMRPFNVVEGEGFLKLMKELAPYYKVPSSTHFKKLLCDKYDIVKMEYTLRISNATELCVTLDIWTETMNEKSFLGVTVHFLEKTALTSSNIATRELQSNHTAEYISEVFGEILKGWDIPLSKVTCAVTDNGANMVAAIKKTLGDAKHLPCFAHTINLIVDSSLKNTSTVITSLINKVRDIVKWVKNSVIQSDKLRKIQIDSGVPEGSTKKFILDVKTRWNSLYYMVDRFLDMSKIAAQLLLDATDSPELGSGQEIEILKQLIPLLQPFEFVTRESSGQNYVTLSKVIPMINCLTTQLTKFSSSMECVTQLQTKLLAECKKRFGLIEFNTLAALATILDPRFKNLHFQDANACGRAIQKLKNIIKEDTSISTSGSEDETANEDFDFWSHHKQLAVGQKRRRASSKADEVSIYLANPVCALKANPLEEWEDLKPVFPALYKQARIYLNVVGTSVPCERLFSKAGATVTASRNRLTGKHLEKLIFLGSTTKSDFFS</sequence>
<dbReference type="PANTHER" id="PTHR46481">
    <property type="entry name" value="ZINC FINGER BED DOMAIN-CONTAINING PROTEIN 4"/>
    <property type="match status" value="1"/>
</dbReference>
<evidence type="ECO:0000313" key="11">
    <source>
        <dbReference type="Proteomes" id="UP001652582"/>
    </source>
</evidence>
<dbReference type="InterPro" id="IPR036236">
    <property type="entry name" value="Znf_C2H2_sf"/>
</dbReference>
<dbReference type="GeneID" id="112050772"/>
<dbReference type="SUPFAM" id="SSF140996">
    <property type="entry name" value="Hermes dimerisation domain"/>
    <property type="match status" value="1"/>
</dbReference>
<organism evidence="11 12">
    <name type="scientific">Bicyclus anynana</name>
    <name type="common">Squinting bush brown butterfly</name>
    <dbReference type="NCBI Taxonomy" id="110368"/>
    <lineage>
        <taxon>Eukaryota</taxon>
        <taxon>Metazoa</taxon>
        <taxon>Ecdysozoa</taxon>
        <taxon>Arthropoda</taxon>
        <taxon>Hexapoda</taxon>
        <taxon>Insecta</taxon>
        <taxon>Pterygota</taxon>
        <taxon>Neoptera</taxon>
        <taxon>Endopterygota</taxon>
        <taxon>Lepidoptera</taxon>
        <taxon>Glossata</taxon>
        <taxon>Ditrysia</taxon>
        <taxon>Papilionoidea</taxon>
        <taxon>Nymphalidae</taxon>
        <taxon>Satyrinae</taxon>
        <taxon>Satyrini</taxon>
        <taxon>Mycalesina</taxon>
        <taxon>Bicyclus</taxon>
    </lineage>
</organism>
<dbReference type="AlphaFoldDB" id="A0A6J1NAV3"/>
<dbReference type="KEGG" id="bany:112050772"/>
<dbReference type="PANTHER" id="PTHR46481:SF10">
    <property type="entry name" value="ZINC FINGER BED DOMAIN-CONTAINING PROTEIN 39"/>
    <property type="match status" value="1"/>
</dbReference>
<evidence type="ECO:0000313" key="12">
    <source>
        <dbReference type="RefSeq" id="XP_023944885.2"/>
    </source>
</evidence>
<keyword evidence="5" id="KW-0805">Transcription regulation</keyword>
<keyword evidence="11" id="KW-1185">Reference proteome</keyword>
<dbReference type="GO" id="GO:0003677">
    <property type="term" value="F:DNA binding"/>
    <property type="evidence" value="ECO:0007669"/>
    <property type="project" value="UniProtKB-KW"/>
</dbReference>
<protein>
    <submittedName>
        <fullName evidence="12">Zinc finger BED domain-containing protein 4</fullName>
    </submittedName>
</protein>
<dbReference type="InterPro" id="IPR003656">
    <property type="entry name" value="Znf_BED"/>
</dbReference>
<evidence type="ECO:0000256" key="5">
    <source>
        <dbReference type="ARBA" id="ARBA00023015"/>
    </source>
</evidence>
<gene>
    <name evidence="12" type="primary">LOC112050772</name>
</gene>
<reference evidence="12" key="1">
    <citation type="submission" date="2025-08" db="UniProtKB">
        <authorList>
            <consortium name="RefSeq"/>
        </authorList>
    </citation>
    <scope>IDENTIFICATION</scope>
</reference>
<dbReference type="PROSITE" id="PS50808">
    <property type="entry name" value="ZF_BED"/>
    <property type="match status" value="1"/>
</dbReference>
<dbReference type="OrthoDB" id="2438421at2759"/>
<dbReference type="GO" id="GO:0008270">
    <property type="term" value="F:zinc ion binding"/>
    <property type="evidence" value="ECO:0007669"/>
    <property type="project" value="UniProtKB-KW"/>
</dbReference>
<dbReference type="SMART" id="SM00614">
    <property type="entry name" value="ZnF_BED"/>
    <property type="match status" value="1"/>
</dbReference>
<evidence type="ECO:0000256" key="7">
    <source>
        <dbReference type="ARBA" id="ARBA00023163"/>
    </source>
</evidence>
<evidence type="ECO:0000256" key="3">
    <source>
        <dbReference type="ARBA" id="ARBA00022771"/>
    </source>
</evidence>
<accession>A0A6J1NAV3</accession>
<dbReference type="SUPFAM" id="SSF57667">
    <property type="entry name" value="beta-beta-alpha zinc fingers"/>
    <property type="match status" value="1"/>
</dbReference>
<name>A0A6J1NAV3_BICAN</name>
<evidence type="ECO:0000256" key="8">
    <source>
        <dbReference type="ARBA" id="ARBA00023242"/>
    </source>
</evidence>
<dbReference type="Pfam" id="PF02892">
    <property type="entry name" value="zf-BED"/>
    <property type="match status" value="1"/>
</dbReference>
<keyword evidence="4" id="KW-0862">Zinc</keyword>
<dbReference type="RefSeq" id="XP_023944885.2">
    <property type="nucleotide sequence ID" value="XM_024089117.2"/>
</dbReference>
<dbReference type="Gene3D" id="1.10.10.1070">
    <property type="entry name" value="Zinc finger, BED domain-containing"/>
    <property type="match status" value="1"/>
</dbReference>
<feature type="domain" description="BED-type" evidence="10">
    <location>
        <begin position="3"/>
        <end position="52"/>
    </location>
</feature>
<dbReference type="InterPro" id="IPR012337">
    <property type="entry name" value="RNaseH-like_sf"/>
</dbReference>
<dbReference type="GO" id="GO:0046983">
    <property type="term" value="F:protein dimerization activity"/>
    <property type="evidence" value="ECO:0007669"/>
    <property type="project" value="InterPro"/>
</dbReference>
<evidence type="ECO:0000256" key="2">
    <source>
        <dbReference type="ARBA" id="ARBA00022723"/>
    </source>
</evidence>
<dbReference type="GO" id="GO:0005634">
    <property type="term" value="C:nucleus"/>
    <property type="evidence" value="ECO:0007669"/>
    <property type="project" value="UniProtKB-SubCell"/>
</dbReference>
<keyword evidence="2" id="KW-0479">Metal-binding</keyword>
<dbReference type="Pfam" id="PF05699">
    <property type="entry name" value="Dimer_Tnp_hAT"/>
    <property type="match status" value="1"/>
</dbReference>
<evidence type="ECO:0000256" key="1">
    <source>
        <dbReference type="ARBA" id="ARBA00004123"/>
    </source>
</evidence>
<dbReference type="InterPro" id="IPR008906">
    <property type="entry name" value="HATC_C_dom"/>
</dbReference>
<evidence type="ECO:0000256" key="4">
    <source>
        <dbReference type="ARBA" id="ARBA00022833"/>
    </source>
</evidence>
<evidence type="ECO:0000256" key="9">
    <source>
        <dbReference type="PROSITE-ProRule" id="PRU00027"/>
    </source>
</evidence>
<evidence type="ECO:0000256" key="6">
    <source>
        <dbReference type="ARBA" id="ARBA00023125"/>
    </source>
</evidence>
<proteinExistence type="predicted"/>
<evidence type="ECO:0000259" key="10">
    <source>
        <dbReference type="PROSITE" id="PS50808"/>
    </source>
</evidence>
<keyword evidence="6" id="KW-0238">DNA-binding</keyword>
<dbReference type="Proteomes" id="UP001652582">
    <property type="component" value="Chromosome Z"/>
</dbReference>
<dbReference type="InterPro" id="IPR052035">
    <property type="entry name" value="ZnF_BED_domain_contain"/>
</dbReference>